<dbReference type="CDD" id="cd17731">
    <property type="entry name" value="BRCT_TopBP1_rpt2_like"/>
    <property type="match status" value="1"/>
</dbReference>
<comment type="caution">
    <text evidence="3">The sequence shown here is derived from an EMBL/GenBank/DDBJ whole genome shotgun (WGS) entry which is preliminary data.</text>
</comment>
<dbReference type="Pfam" id="PF20415">
    <property type="entry name" value="DUF6699"/>
    <property type="match status" value="1"/>
</dbReference>
<name>A0A4S8ITL5_MUSBA</name>
<dbReference type="SMART" id="SM00292">
    <property type="entry name" value="BRCT"/>
    <property type="match status" value="2"/>
</dbReference>
<protein>
    <recommendedName>
        <fullName evidence="2">BRCT domain-containing protein</fullName>
    </recommendedName>
</protein>
<dbReference type="SUPFAM" id="SSF52113">
    <property type="entry name" value="BRCT domain"/>
    <property type="match status" value="2"/>
</dbReference>
<dbReference type="PANTHER" id="PTHR47576">
    <property type="entry name" value="BRCT DOMAIN DNA REPAIR PROTEIN-RELATED"/>
    <property type="match status" value="1"/>
</dbReference>
<feature type="domain" description="BRCT" evidence="2">
    <location>
        <begin position="51"/>
        <end position="143"/>
    </location>
</feature>
<evidence type="ECO:0000259" key="2">
    <source>
        <dbReference type="PROSITE" id="PS50172"/>
    </source>
</evidence>
<accession>A0A4S8ITL5</accession>
<feature type="region of interest" description="Disordered" evidence="1">
    <location>
        <begin position="173"/>
        <end position="200"/>
    </location>
</feature>
<dbReference type="Gene3D" id="3.40.50.10190">
    <property type="entry name" value="BRCT domain"/>
    <property type="match status" value="1"/>
</dbReference>
<feature type="domain" description="BRCT" evidence="2">
    <location>
        <begin position="198"/>
        <end position="276"/>
    </location>
</feature>
<dbReference type="InterPro" id="IPR059215">
    <property type="entry name" value="BRCT2_TopBP1-like"/>
</dbReference>
<keyword evidence="4" id="KW-1185">Reference proteome</keyword>
<proteinExistence type="predicted"/>
<sequence>MTGGSVEVVSSKGCSRLFVGSSTFLPSASSLRFMSMMSPASSSLSEPTVPLVNGPFAGLVICVTGLSKEARKEVMAATERLGGQYSASLHPQCTHLVVQSFTGRKFEHAMQYGSKNGLFIVSLGWFVDSVKRNVRLSESLYSVKTIGENGLPLGELNRLVAIPGSAKSCLPSPALGDEKSSGKAWQPPVQPPKKEDTNGGSVFSNKFIFVDPEISDELKKKVIEAARIEGATFLNDWFIGCRASHIVCEGPSIQRYMGHANNLVTPLWVLKTAKEKCMQRLVHLSSDLAKQASVMLENAQTAGEVGYGGSVHPVSKNSRHSLAEGRVNESLEERQKAVELAKLGVRSRRCRRIQSCQGPIHPITPSNLLESICWTVSEPTSSARIYVESSSTEDTSEQHSFDYFNARGDGKDSEALLENFSRPLRESEKMEIILKSHFLTILFPVDRFGELGPLSRTFYSDGGFTSVKILDHIYNFYQENMSAEEINLAMHTDSRHADRLRSLYTSKESVEEGALTFKRIDFLGSRRSFETLKRVSGENNGNVYEILVRA</sequence>
<dbReference type="InterPro" id="IPR036420">
    <property type="entry name" value="BRCT_dom_sf"/>
</dbReference>
<reference evidence="3 4" key="1">
    <citation type="journal article" date="2019" name="Nat. Plants">
        <title>Genome sequencing of Musa balbisiana reveals subgenome evolution and function divergence in polyploid bananas.</title>
        <authorList>
            <person name="Yao X."/>
        </authorList>
    </citation>
    <scope>NUCLEOTIDE SEQUENCE [LARGE SCALE GENOMIC DNA]</scope>
    <source>
        <strain evidence="4">cv. DH-PKW</strain>
        <tissue evidence="3">Leaves</tissue>
    </source>
</reference>
<dbReference type="InterPro" id="IPR001357">
    <property type="entry name" value="BRCT_dom"/>
</dbReference>
<dbReference type="EMBL" id="PYDT01000008">
    <property type="protein sequence ID" value="THU52090.1"/>
    <property type="molecule type" value="Genomic_DNA"/>
</dbReference>
<dbReference type="PANTHER" id="PTHR47576:SF2">
    <property type="entry name" value="BRCT DOMAIN DNA REPAIR PROTEIN-RELATED"/>
    <property type="match status" value="1"/>
</dbReference>
<gene>
    <name evidence="3" type="ORF">C4D60_Mb10t00340</name>
</gene>
<dbReference type="Pfam" id="PF12738">
    <property type="entry name" value="PTCB-BRCT"/>
    <property type="match status" value="1"/>
</dbReference>
<dbReference type="InterPro" id="IPR046522">
    <property type="entry name" value="DUF6699"/>
</dbReference>
<dbReference type="PROSITE" id="PS50172">
    <property type="entry name" value="BRCT"/>
    <property type="match status" value="2"/>
</dbReference>
<evidence type="ECO:0000256" key="1">
    <source>
        <dbReference type="SAM" id="MobiDB-lite"/>
    </source>
</evidence>
<organism evidence="3 4">
    <name type="scientific">Musa balbisiana</name>
    <name type="common">Banana</name>
    <dbReference type="NCBI Taxonomy" id="52838"/>
    <lineage>
        <taxon>Eukaryota</taxon>
        <taxon>Viridiplantae</taxon>
        <taxon>Streptophyta</taxon>
        <taxon>Embryophyta</taxon>
        <taxon>Tracheophyta</taxon>
        <taxon>Spermatophyta</taxon>
        <taxon>Magnoliopsida</taxon>
        <taxon>Liliopsida</taxon>
        <taxon>Zingiberales</taxon>
        <taxon>Musaceae</taxon>
        <taxon>Musa</taxon>
    </lineage>
</organism>
<dbReference type="AlphaFoldDB" id="A0A4S8ITL5"/>
<dbReference type="Proteomes" id="UP000317650">
    <property type="component" value="Chromosome 10"/>
</dbReference>
<evidence type="ECO:0000313" key="4">
    <source>
        <dbReference type="Proteomes" id="UP000317650"/>
    </source>
</evidence>
<evidence type="ECO:0000313" key="3">
    <source>
        <dbReference type="EMBL" id="THU52090.1"/>
    </source>
</evidence>